<dbReference type="AlphaFoldDB" id="A0A9D4L6L3"/>
<accession>A0A9D4L6L3</accession>
<evidence type="ECO:0000256" key="1">
    <source>
        <dbReference type="SAM" id="MobiDB-lite"/>
    </source>
</evidence>
<evidence type="ECO:0000313" key="2">
    <source>
        <dbReference type="EMBL" id="KAH3852415.1"/>
    </source>
</evidence>
<protein>
    <submittedName>
        <fullName evidence="2">Uncharacterized protein</fullName>
    </submittedName>
</protein>
<dbReference type="EMBL" id="JAIWYP010000003">
    <property type="protein sequence ID" value="KAH3852415.1"/>
    <property type="molecule type" value="Genomic_DNA"/>
</dbReference>
<sequence length="104" mass="12181">MECLKNIQQSQMALINRLEAIENFNYDCGYYFDHKVMENYDEAGPSRKRNLEPEEKGEKSSKFASLAKKFKPTEVCGTDIDEYLANNVTDLFRKGMYDELYTKQ</sequence>
<comment type="caution">
    <text evidence="2">The sequence shown here is derived from an EMBL/GenBank/DDBJ whole genome shotgun (WGS) entry which is preliminary data.</text>
</comment>
<feature type="compositionally biased region" description="Basic and acidic residues" evidence="1">
    <location>
        <begin position="49"/>
        <end position="61"/>
    </location>
</feature>
<organism evidence="2 3">
    <name type="scientific">Dreissena polymorpha</name>
    <name type="common">Zebra mussel</name>
    <name type="synonym">Mytilus polymorpha</name>
    <dbReference type="NCBI Taxonomy" id="45954"/>
    <lineage>
        <taxon>Eukaryota</taxon>
        <taxon>Metazoa</taxon>
        <taxon>Spiralia</taxon>
        <taxon>Lophotrochozoa</taxon>
        <taxon>Mollusca</taxon>
        <taxon>Bivalvia</taxon>
        <taxon>Autobranchia</taxon>
        <taxon>Heteroconchia</taxon>
        <taxon>Euheterodonta</taxon>
        <taxon>Imparidentia</taxon>
        <taxon>Neoheterodontei</taxon>
        <taxon>Myida</taxon>
        <taxon>Dreissenoidea</taxon>
        <taxon>Dreissenidae</taxon>
        <taxon>Dreissena</taxon>
    </lineage>
</organism>
<reference evidence="2" key="1">
    <citation type="journal article" date="2019" name="bioRxiv">
        <title>The Genome of the Zebra Mussel, Dreissena polymorpha: A Resource for Invasive Species Research.</title>
        <authorList>
            <person name="McCartney M.A."/>
            <person name="Auch B."/>
            <person name="Kono T."/>
            <person name="Mallez S."/>
            <person name="Zhang Y."/>
            <person name="Obille A."/>
            <person name="Becker A."/>
            <person name="Abrahante J.E."/>
            <person name="Garbe J."/>
            <person name="Badalamenti J.P."/>
            <person name="Herman A."/>
            <person name="Mangelson H."/>
            <person name="Liachko I."/>
            <person name="Sullivan S."/>
            <person name="Sone E.D."/>
            <person name="Koren S."/>
            <person name="Silverstein K.A.T."/>
            <person name="Beckman K.B."/>
            <person name="Gohl D.M."/>
        </authorList>
    </citation>
    <scope>NUCLEOTIDE SEQUENCE</scope>
    <source>
        <strain evidence="2">Duluth1</strain>
        <tissue evidence="2">Whole animal</tissue>
    </source>
</reference>
<gene>
    <name evidence="2" type="ORF">DPMN_094922</name>
</gene>
<reference evidence="2" key="2">
    <citation type="submission" date="2020-11" db="EMBL/GenBank/DDBJ databases">
        <authorList>
            <person name="McCartney M.A."/>
            <person name="Auch B."/>
            <person name="Kono T."/>
            <person name="Mallez S."/>
            <person name="Becker A."/>
            <person name="Gohl D.M."/>
            <person name="Silverstein K.A.T."/>
            <person name="Koren S."/>
            <person name="Bechman K.B."/>
            <person name="Herman A."/>
            <person name="Abrahante J.E."/>
            <person name="Garbe J."/>
        </authorList>
    </citation>
    <scope>NUCLEOTIDE SEQUENCE</scope>
    <source>
        <strain evidence="2">Duluth1</strain>
        <tissue evidence="2">Whole animal</tissue>
    </source>
</reference>
<proteinExistence type="predicted"/>
<name>A0A9D4L6L3_DREPO</name>
<dbReference type="Proteomes" id="UP000828390">
    <property type="component" value="Unassembled WGS sequence"/>
</dbReference>
<evidence type="ECO:0000313" key="3">
    <source>
        <dbReference type="Proteomes" id="UP000828390"/>
    </source>
</evidence>
<feature type="region of interest" description="Disordered" evidence="1">
    <location>
        <begin position="42"/>
        <end position="63"/>
    </location>
</feature>
<keyword evidence="3" id="KW-1185">Reference proteome</keyword>